<comment type="caution">
    <text evidence="2">The sequence shown here is derived from an EMBL/GenBank/DDBJ whole genome shotgun (WGS) entry which is preliminary data.</text>
</comment>
<sequence length="187" mass="20205">MTNPRNTALYACSFLLTPFLLSCSSPSDPGTFHPAGTLAPPLGPAATATSSTPPYSSAQINSNVLDRYRAFQDAYKNAYATADASGLPALAMDPLLTIITEDVDEQARKGVIWRFNNAYNPKVASKTTDGTSVVVLDCVRTIGVARFSAKTGKRLGISRGSTYIYQARFLWDGTQWKIAEARKGKRC</sequence>
<reference evidence="3" key="1">
    <citation type="journal article" date="2019" name="Int. J. Syst. Evol. Microbiol.">
        <title>The Global Catalogue of Microorganisms (GCM) 10K type strain sequencing project: providing services to taxonomists for standard genome sequencing and annotation.</title>
        <authorList>
            <consortium name="The Broad Institute Genomics Platform"/>
            <consortium name="The Broad Institute Genome Sequencing Center for Infectious Disease"/>
            <person name="Wu L."/>
            <person name="Ma J."/>
        </authorList>
    </citation>
    <scope>NUCLEOTIDE SEQUENCE [LARGE SCALE GENOMIC DNA]</scope>
    <source>
        <strain evidence="3">JCM 9377</strain>
    </source>
</reference>
<gene>
    <name evidence="2" type="ORF">GCM10010468_11660</name>
</gene>
<keyword evidence="3" id="KW-1185">Reference proteome</keyword>
<dbReference type="RefSeq" id="WP_344822991.1">
    <property type="nucleotide sequence ID" value="NZ_BAAAUV010000003.1"/>
</dbReference>
<proteinExistence type="predicted"/>
<feature type="chain" id="PRO_5047161501" description="Mce-associated membrane protein" evidence="1">
    <location>
        <begin position="28"/>
        <end position="187"/>
    </location>
</feature>
<organism evidence="2 3">
    <name type="scientific">Actinocorallia longicatena</name>
    <dbReference type="NCBI Taxonomy" id="111803"/>
    <lineage>
        <taxon>Bacteria</taxon>
        <taxon>Bacillati</taxon>
        <taxon>Actinomycetota</taxon>
        <taxon>Actinomycetes</taxon>
        <taxon>Streptosporangiales</taxon>
        <taxon>Thermomonosporaceae</taxon>
        <taxon>Actinocorallia</taxon>
    </lineage>
</organism>
<evidence type="ECO:0008006" key="4">
    <source>
        <dbReference type="Google" id="ProtNLM"/>
    </source>
</evidence>
<keyword evidence="1" id="KW-0732">Signal</keyword>
<protein>
    <recommendedName>
        <fullName evidence="4">Mce-associated membrane protein</fullName>
    </recommendedName>
</protein>
<evidence type="ECO:0000256" key="1">
    <source>
        <dbReference type="SAM" id="SignalP"/>
    </source>
</evidence>
<evidence type="ECO:0000313" key="2">
    <source>
        <dbReference type="EMBL" id="GAA3199445.1"/>
    </source>
</evidence>
<dbReference type="PROSITE" id="PS51257">
    <property type="entry name" value="PROKAR_LIPOPROTEIN"/>
    <property type="match status" value="1"/>
</dbReference>
<dbReference type="EMBL" id="BAAAUV010000003">
    <property type="protein sequence ID" value="GAA3199445.1"/>
    <property type="molecule type" value="Genomic_DNA"/>
</dbReference>
<evidence type="ECO:0000313" key="3">
    <source>
        <dbReference type="Proteomes" id="UP001501237"/>
    </source>
</evidence>
<feature type="signal peptide" evidence="1">
    <location>
        <begin position="1"/>
        <end position="27"/>
    </location>
</feature>
<dbReference type="Proteomes" id="UP001501237">
    <property type="component" value="Unassembled WGS sequence"/>
</dbReference>
<name>A0ABP6Q1J9_9ACTN</name>
<accession>A0ABP6Q1J9</accession>